<protein>
    <submittedName>
        <fullName evidence="2">Uncharacterized protein</fullName>
    </submittedName>
</protein>
<dbReference type="EMBL" id="JAKNAX010000015">
    <property type="protein sequence ID" value="MDE1346308.1"/>
    <property type="molecule type" value="Genomic_DNA"/>
</dbReference>
<comment type="caution">
    <text evidence="2">The sequence shown here is derived from an EMBL/GenBank/DDBJ whole genome shotgun (WGS) entry which is preliminary data.</text>
</comment>
<dbReference type="Proteomes" id="UP001140978">
    <property type="component" value="Unassembled WGS sequence"/>
</dbReference>
<feature type="region of interest" description="Disordered" evidence="1">
    <location>
        <begin position="14"/>
        <end position="33"/>
    </location>
</feature>
<proteinExistence type="predicted"/>
<name>A0A9X4F756_9VIBR</name>
<accession>A0A9X4F756</accession>
<sequence>MYYSGHSHNCSFLYPNPNPNPNPNPSIGNSSSEKTLNLNDIKIKRVSFEPIKTKSINAKNFVDLACVNQAHGLKMMMSIQDGKLTLITGKNKGLLREIKHQIRGRDALSHRYKATLDWPDNNISFRKLWVNRQQRLCAKVICQGQSHNVLLQLNPNQYNQDLMVDNSQCSFPLSISINSLQQDNSEYNLSSESFKIQLKSGEKADVTFDKNDCNSVRLKVGESIKYFTLPMSCDEKIIDVKPCGNWLQVTISKDNERRILYINIPSFAWNVKYPPIISSSPPLAFIHSASNNSEHFINANPFVGRKRRHIGNKFLPLNHLIDRIKHRIVSGQRKWNAGRKSAAIISFAKVLDPGVQSLIVWIKGRMRASIINEELQCKVNELDNEIFYIKSLLGYWSNDLMLLQVVNADTMRKSHISSSQTSVNLENELGKQITLATEKLKLIKPLFSEDVNAKPNKLGSWFKSQSNRIECLKVLENKPDDDVKKKLNEIKDVLDSLSKAKYSPIKSKELDLLCAFVERTILNVHLLLSLKSNPGYELALQTKLFHEVKDELTTAVERQHFGSTAWKTAEKTSRQIGCSLNNELGKLWSRMDNSLKPDASLADQIAAQISAMPKGDTLTLTTKEGCEGFVGVAKFGLPFVGGWFAAVLAAYEKEYSVCLESLGNGEAKLKFLRKKNKSVAGLFGTGQGFEDLTQLVKYDKGSVVTFMPFEANLILKIMQESKRDFAFNIRNEDLSETLAYLLKIKSAGSEEPTVEKWTDMQYESKQENAVQLVLELKSECRVQNGSSVSSNLFMVAPRYFASMTASGSLEKKRSVDTKIGTTTSVEATTEWTAKAGLSHDSGSIVMPIVTGNNFGSPMPSQTFTNGRAVESELASTKLFLSDLVPESTDNTQWSNTSSSEWESKQREQELKKLKVWLSEQSKVSHIVKNRLNSQIEILTQALNKGFHQVEKSIAAQDIGQVKVDYQASLKWKSRFGDKLRKLVRITPKHSTSLEQLLVNYPSSLRQLAAIRGSSQSQSQLENMGKASVVTAHLYYQIADKNLSDLTKRFTSETKEALENGNPKEIKVVIQRYMDILSRSNDSDRSNYRLKNISFKRTSYSREKPSGILPLITITNYSQIELSEKLGEIEFDYDDILTTKKPISITNKIASSLLSIPSKAYNRRYPKLANNT</sequence>
<evidence type="ECO:0000256" key="1">
    <source>
        <dbReference type="SAM" id="MobiDB-lite"/>
    </source>
</evidence>
<reference evidence="2" key="1">
    <citation type="submission" date="2022-02" db="EMBL/GenBank/DDBJ databases">
        <title>Emergence and expansion in Europe of a Vibrio aestuarianus clonal complex pathogenic for oysters.</title>
        <authorList>
            <person name="Mesnil A."/>
            <person name="Travers M.-A."/>
        </authorList>
    </citation>
    <scope>NUCLEOTIDE SEQUENCE</scope>
    <source>
        <strain evidence="2">19_064_15T1</strain>
    </source>
</reference>
<evidence type="ECO:0000313" key="2">
    <source>
        <dbReference type="EMBL" id="MDE1346308.1"/>
    </source>
</evidence>
<gene>
    <name evidence="2" type="ORF">L9X51_07695</name>
</gene>
<dbReference type="RefSeq" id="WP_274676037.1">
    <property type="nucleotide sequence ID" value="NZ_JAKNAX010000015.1"/>
</dbReference>
<organism evidence="2 3">
    <name type="scientific">Vibrio aestuarianus</name>
    <dbReference type="NCBI Taxonomy" id="28171"/>
    <lineage>
        <taxon>Bacteria</taxon>
        <taxon>Pseudomonadati</taxon>
        <taxon>Pseudomonadota</taxon>
        <taxon>Gammaproteobacteria</taxon>
        <taxon>Vibrionales</taxon>
        <taxon>Vibrionaceae</taxon>
        <taxon>Vibrio</taxon>
    </lineage>
</organism>
<dbReference type="AlphaFoldDB" id="A0A9X4F756"/>
<evidence type="ECO:0000313" key="3">
    <source>
        <dbReference type="Proteomes" id="UP001140978"/>
    </source>
</evidence>